<keyword evidence="2" id="KW-1185">Reference proteome</keyword>
<name>A0ABP4X408_9MICO</name>
<organism evidence="1 2">
    <name type="scientific">Nostocoides vanveenii</name>
    <dbReference type="NCBI Taxonomy" id="330835"/>
    <lineage>
        <taxon>Bacteria</taxon>
        <taxon>Bacillati</taxon>
        <taxon>Actinomycetota</taxon>
        <taxon>Actinomycetes</taxon>
        <taxon>Micrococcales</taxon>
        <taxon>Intrasporangiaceae</taxon>
        <taxon>Nostocoides</taxon>
    </lineage>
</organism>
<dbReference type="Gene3D" id="3.30.70.20">
    <property type="match status" value="1"/>
</dbReference>
<reference evidence="2" key="1">
    <citation type="journal article" date="2019" name="Int. J. Syst. Evol. Microbiol.">
        <title>The Global Catalogue of Microorganisms (GCM) 10K type strain sequencing project: providing services to taxonomists for standard genome sequencing and annotation.</title>
        <authorList>
            <consortium name="The Broad Institute Genomics Platform"/>
            <consortium name="The Broad Institute Genome Sequencing Center for Infectious Disease"/>
            <person name="Wu L."/>
            <person name="Ma J."/>
        </authorList>
    </citation>
    <scope>NUCLEOTIDE SEQUENCE [LARGE SCALE GENOMIC DNA]</scope>
    <source>
        <strain evidence="2">JCM 15591</strain>
    </source>
</reference>
<evidence type="ECO:0008006" key="3">
    <source>
        <dbReference type="Google" id="ProtNLM"/>
    </source>
</evidence>
<proteinExistence type="predicted"/>
<accession>A0ABP4X408</accession>
<gene>
    <name evidence="1" type="ORF">GCM10009810_27260</name>
</gene>
<dbReference type="Pfam" id="PF13459">
    <property type="entry name" value="Fer4_15"/>
    <property type="match status" value="1"/>
</dbReference>
<comment type="caution">
    <text evidence="1">The sequence shown here is derived from an EMBL/GenBank/DDBJ whole genome shotgun (WGS) entry which is preliminary data.</text>
</comment>
<dbReference type="RefSeq" id="WP_344067337.1">
    <property type="nucleotide sequence ID" value="NZ_BAAAPN010000057.1"/>
</dbReference>
<protein>
    <recommendedName>
        <fullName evidence="3">Ferredoxin</fullName>
    </recommendedName>
</protein>
<evidence type="ECO:0000313" key="2">
    <source>
        <dbReference type="Proteomes" id="UP001501475"/>
    </source>
</evidence>
<dbReference type="SUPFAM" id="SSF54862">
    <property type="entry name" value="4Fe-4S ferredoxins"/>
    <property type="match status" value="1"/>
</dbReference>
<sequence>MPEKTQPVTRAVPAGRTRIAVDRIACTGHGLCAQLLPASIALDEWGYPIVTDPEPATTDADVAIRFCPARALYARP</sequence>
<dbReference type="EMBL" id="BAAAPN010000057">
    <property type="protein sequence ID" value="GAA1767057.1"/>
    <property type="molecule type" value="Genomic_DNA"/>
</dbReference>
<dbReference type="Proteomes" id="UP001501475">
    <property type="component" value="Unassembled WGS sequence"/>
</dbReference>
<evidence type="ECO:0000313" key="1">
    <source>
        <dbReference type="EMBL" id="GAA1767057.1"/>
    </source>
</evidence>